<comment type="caution">
    <text evidence="1">The sequence shown here is derived from an EMBL/GenBank/DDBJ whole genome shotgun (WGS) entry which is preliminary data.</text>
</comment>
<name>A0A9N7YRQ1_PLEPL</name>
<accession>A0A9N7YRQ1</accession>
<organism evidence="1 2">
    <name type="scientific">Pleuronectes platessa</name>
    <name type="common">European plaice</name>
    <dbReference type="NCBI Taxonomy" id="8262"/>
    <lineage>
        <taxon>Eukaryota</taxon>
        <taxon>Metazoa</taxon>
        <taxon>Chordata</taxon>
        <taxon>Craniata</taxon>
        <taxon>Vertebrata</taxon>
        <taxon>Euteleostomi</taxon>
        <taxon>Actinopterygii</taxon>
        <taxon>Neopterygii</taxon>
        <taxon>Teleostei</taxon>
        <taxon>Neoteleostei</taxon>
        <taxon>Acanthomorphata</taxon>
        <taxon>Carangaria</taxon>
        <taxon>Pleuronectiformes</taxon>
        <taxon>Pleuronectoidei</taxon>
        <taxon>Pleuronectidae</taxon>
        <taxon>Pleuronectes</taxon>
    </lineage>
</organism>
<evidence type="ECO:0000313" key="1">
    <source>
        <dbReference type="EMBL" id="CAB1441960.1"/>
    </source>
</evidence>
<proteinExistence type="predicted"/>
<evidence type="ECO:0000313" key="2">
    <source>
        <dbReference type="Proteomes" id="UP001153269"/>
    </source>
</evidence>
<dbReference type="EMBL" id="CADEAL010002746">
    <property type="protein sequence ID" value="CAB1441960.1"/>
    <property type="molecule type" value="Genomic_DNA"/>
</dbReference>
<dbReference type="Proteomes" id="UP001153269">
    <property type="component" value="Unassembled WGS sequence"/>
</dbReference>
<protein>
    <submittedName>
        <fullName evidence="1">Uncharacterized protein</fullName>
    </submittedName>
</protein>
<reference evidence="1" key="1">
    <citation type="submission" date="2020-03" db="EMBL/GenBank/DDBJ databases">
        <authorList>
            <person name="Weist P."/>
        </authorList>
    </citation>
    <scope>NUCLEOTIDE SEQUENCE</scope>
</reference>
<gene>
    <name evidence="1" type="ORF">PLEPLA_LOCUS29676</name>
</gene>
<keyword evidence="2" id="KW-1185">Reference proteome</keyword>
<sequence>MSAECDLPCREHYYPREEFSTGEGARCHLQQPGHTRREAGVAALQRSMVGCTQRAHSPVAFFLPQPPVSCEQAGALTPAAPRLAGVHSGTISLQDPGGRGHKEQTSHRGLFHVELSLEVN</sequence>
<dbReference type="AlphaFoldDB" id="A0A9N7YRQ1"/>